<protein>
    <submittedName>
        <fullName evidence="2">Uncharacterized protein</fullName>
    </submittedName>
</protein>
<reference evidence="2 3" key="1">
    <citation type="submission" date="2016-11" db="EMBL/GenBank/DDBJ databases">
        <title>Description of two novel members of the family Erysipelotrichaceae: Ileibacterium lipovorans gen. nov., sp. nov. and Dubosiella newyorkensis, gen. nov., sp. nov.</title>
        <authorList>
            <person name="Cox L.M."/>
            <person name="Sohn J."/>
            <person name="Tyrrell K.L."/>
            <person name="Citron D.M."/>
            <person name="Lawson P.A."/>
            <person name="Patel N.B."/>
            <person name="Iizumi T."/>
            <person name="Perez-Perez G.I."/>
            <person name="Goldstein E.J."/>
            <person name="Blaser M.J."/>
        </authorList>
    </citation>
    <scope>NUCLEOTIDE SEQUENCE [LARGE SCALE GENOMIC DNA]</scope>
    <source>
        <strain evidence="2 3">NYU-BL-K8</strain>
    </source>
</reference>
<keyword evidence="1" id="KW-0812">Transmembrane</keyword>
<evidence type="ECO:0000313" key="3">
    <source>
        <dbReference type="Proteomes" id="UP000186758"/>
    </source>
</evidence>
<feature type="transmembrane region" description="Helical" evidence="1">
    <location>
        <begin position="84"/>
        <end position="108"/>
    </location>
</feature>
<dbReference type="EMBL" id="MPJZ01000056">
    <property type="protein sequence ID" value="OLU44809.1"/>
    <property type="molecule type" value="Genomic_DNA"/>
</dbReference>
<feature type="transmembrane region" description="Helical" evidence="1">
    <location>
        <begin position="30"/>
        <end position="47"/>
    </location>
</feature>
<name>A0A1Q9YJV3_9FIRM</name>
<organism evidence="2 3">
    <name type="scientific">Faecalibaculum rodentium</name>
    <dbReference type="NCBI Taxonomy" id="1702221"/>
    <lineage>
        <taxon>Bacteria</taxon>
        <taxon>Bacillati</taxon>
        <taxon>Bacillota</taxon>
        <taxon>Erysipelotrichia</taxon>
        <taxon>Erysipelotrichales</taxon>
        <taxon>Erysipelotrichaceae</taxon>
        <taxon>Faecalibaculum</taxon>
    </lineage>
</organism>
<feature type="transmembrane region" description="Helical" evidence="1">
    <location>
        <begin position="53"/>
        <end position="72"/>
    </location>
</feature>
<keyword evidence="1" id="KW-1133">Transmembrane helix</keyword>
<proteinExistence type="predicted"/>
<accession>A0A1Q9YJV3</accession>
<evidence type="ECO:0000313" key="2">
    <source>
        <dbReference type="EMBL" id="OLU44809.1"/>
    </source>
</evidence>
<dbReference type="Proteomes" id="UP000186758">
    <property type="component" value="Unassembled WGS sequence"/>
</dbReference>
<evidence type="ECO:0000256" key="1">
    <source>
        <dbReference type="SAM" id="Phobius"/>
    </source>
</evidence>
<feature type="transmembrane region" description="Helical" evidence="1">
    <location>
        <begin position="160"/>
        <end position="185"/>
    </location>
</feature>
<gene>
    <name evidence="2" type="ORF">BO223_07005</name>
</gene>
<sequence>MSLNVQTLLVLLLQSAVQAWFLTGYFQSSLRGFLVYAGFFLFILYPLDTCIPYEWTIFKNILNFAGLFLLVLVRNRGMSARKLLLAVVLYWLPLPLCEVPIHFMIWAFDLYPLFDPGTISVFGPRQTLTFFLQLAATGILAFLYGLILRKTRAANLNQTFVLYLTSLLASLAALGFLCLCFVYPHGQTTNYLQYPLAVVMLAAFNAWFVISVHRYVRQQAALQADEIIRREYRRQLRMLLGPGMTREELRRFRHDLINELEHERLMQGSRSEDDFP</sequence>
<feature type="transmembrane region" description="Helical" evidence="1">
    <location>
        <begin position="128"/>
        <end position="148"/>
    </location>
</feature>
<dbReference type="RefSeq" id="WP_075885480.1">
    <property type="nucleotide sequence ID" value="NZ_CAQOBB010000022.1"/>
</dbReference>
<keyword evidence="1" id="KW-0472">Membrane</keyword>
<comment type="caution">
    <text evidence="2">The sequence shown here is derived from an EMBL/GenBank/DDBJ whole genome shotgun (WGS) entry which is preliminary data.</text>
</comment>
<feature type="transmembrane region" description="Helical" evidence="1">
    <location>
        <begin position="191"/>
        <end position="210"/>
    </location>
</feature>
<dbReference type="AlphaFoldDB" id="A0A1Q9YJV3"/>